<sequence>MANVRDSDISLWLHNKLGTSNDSWISGSITSQLNKEVLRNIKECFPDLQTQVKLKLLLSFFQIPRRIVEEWKTELEEVIEVAGLDSELWVSMIAETIKTLPTTGSLNTEISDYEETRPIFTDMVNELRRLVVKNADLGMLPLECQYLNKSALVSVVGQQTTPVKHFTLKRKPKSAALRAELLQKSSDAQSCLKKISAPTVPLRSRGIPRKMTDTTPLKGIPSRVPTGGFRSPPTTPGQTRPTMSRTPAGRKDGGIKLLEIGEQPLGYAAAKKRKREQEKEEQAKKVAEQQSQSANDTKPVAVSPVTSSPTVTTTPDYAAAVSSVPSVVSSAPPPLAYPTTKTLSATVIKTEAVATGTVGSSMVTLSSQPPSLVRTVPLTPKQAKSVLQTQPGATGGVQIIQKSTGKTISAAAAAAAAVTSSSNTNAQQKIEIISSESIVPSALHASIPKSTTIINRGGNILFTTKQVQSGTTTAGGGGTIIQQKTPLTSFVLNTSSPGKQLNIQRIVSGVSSASTPSLTTTLSRAQQPQQLIQQHPQQIQVQGAQQQQQQQQQALQATAAAAVGQQPKYTQVVMPPNVKGNTYYVTNSANMSNVLNQKGVIIQTVDASGNTVYQQIPLQNVSGLGGATILTGPPGLIKTESDTKLSQIPALSKYYMEAHDMFKRANCVSRLEKAIIIGFMAGYRNNPRPSPENVVTIKLNESLEKVHQDDQSTLMLVESLITLDYNTGQWRTFRKYREVDQTQQLPEGVSGDATTVAGTANPAAGGGGSGTASNAGQQNSVVI</sequence>
<dbReference type="VEuPathDB" id="VectorBase:AMEM004172"/>
<accession>A0A182UV41</accession>
<feature type="region of interest" description="Disordered" evidence="1">
    <location>
        <begin position="744"/>
        <end position="783"/>
    </location>
</feature>
<dbReference type="EnsemblMetazoa" id="AMEM004172-RA">
    <property type="protein sequence ID" value="AMEM004172-PA"/>
    <property type="gene ID" value="AMEM004172"/>
</dbReference>
<feature type="compositionally biased region" description="Low complexity" evidence="1">
    <location>
        <begin position="302"/>
        <end position="312"/>
    </location>
</feature>
<feature type="compositionally biased region" description="Low complexity" evidence="1">
    <location>
        <begin position="753"/>
        <end position="763"/>
    </location>
</feature>
<dbReference type="STRING" id="30066.A0A182UV41"/>
<dbReference type="AlphaFoldDB" id="A0A182UV41"/>
<feature type="compositionally biased region" description="Polar residues" evidence="1">
    <location>
        <begin position="236"/>
        <end position="245"/>
    </location>
</feature>
<feature type="compositionally biased region" description="Basic and acidic residues" evidence="1">
    <location>
        <begin position="275"/>
        <end position="287"/>
    </location>
</feature>
<evidence type="ECO:0000256" key="1">
    <source>
        <dbReference type="SAM" id="MobiDB-lite"/>
    </source>
</evidence>
<proteinExistence type="predicted"/>
<protein>
    <recommendedName>
        <fullName evidence="2">HDAg domain-containing protein</fullName>
    </recommendedName>
</protein>
<dbReference type="VEuPathDB" id="VectorBase:AMEM21_008648"/>
<feature type="region of interest" description="Disordered" evidence="1">
    <location>
        <begin position="203"/>
        <end position="312"/>
    </location>
</feature>
<dbReference type="PANTHER" id="PTHR13328:SF4">
    <property type="entry name" value="NEGATIVE ELONGATION FACTOR A"/>
    <property type="match status" value="1"/>
</dbReference>
<dbReference type="InterPro" id="IPR052828">
    <property type="entry name" value="NELF-A_domain"/>
</dbReference>
<organism evidence="3 4">
    <name type="scientific">Anopheles merus</name>
    <name type="common">Mosquito</name>
    <dbReference type="NCBI Taxonomy" id="30066"/>
    <lineage>
        <taxon>Eukaryota</taxon>
        <taxon>Metazoa</taxon>
        <taxon>Ecdysozoa</taxon>
        <taxon>Arthropoda</taxon>
        <taxon>Hexapoda</taxon>
        <taxon>Insecta</taxon>
        <taxon>Pterygota</taxon>
        <taxon>Neoptera</taxon>
        <taxon>Endopterygota</taxon>
        <taxon>Diptera</taxon>
        <taxon>Nematocera</taxon>
        <taxon>Culicoidea</taxon>
        <taxon>Culicidae</taxon>
        <taxon>Anophelinae</taxon>
        <taxon>Anopheles</taxon>
    </lineage>
</organism>
<evidence type="ECO:0000259" key="2">
    <source>
        <dbReference type="PROSITE" id="PS51838"/>
    </source>
</evidence>
<feature type="domain" description="HDAg" evidence="2">
    <location>
        <begin position="89"/>
        <end position="259"/>
    </location>
</feature>
<dbReference type="GO" id="GO:0034244">
    <property type="term" value="P:negative regulation of transcription elongation by RNA polymerase II"/>
    <property type="evidence" value="ECO:0007669"/>
    <property type="project" value="TreeGrafter"/>
</dbReference>
<dbReference type="InterPro" id="IPR056557">
    <property type="entry name" value="NELF-A_N"/>
</dbReference>
<name>A0A182UV41_ANOME</name>
<keyword evidence="4" id="KW-1185">Reference proteome</keyword>
<dbReference type="Proteomes" id="UP000075903">
    <property type="component" value="Unassembled WGS sequence"/>
</dbReference>
<dbReference type="PROSITE" id="PS51838">
    <property type="entry name" value="HDAG"/>
    <property type="match status" value="1"/>
</dbReference>
<dbReference type="PANTHER" id="PTHR13328">
    <property type="entry name" value="NEGATIVE ELONGATION FACTOR A NELF-A"/>
    <property type="match status" value="1"/>
</dbReference>
<dbReference type="InterPro" id="IPR037517">
    <property type="entry name" value="HDAG_dom"/>
</dbReference>
<dbReference type="GO" id="GO:0032021">
    <property type="term" value="C:NELF complex"/>
    <property type="evidence" value="ECO:0007669"/>
    <property type="project" value="TreeGrafter"/>
</dbReference>
<reference evidence="3" key="1">
    <citation type="submission" date="2020-05" db="UniProtKB">
        <authorList>
            <consortium name="EnsemblMetazoa"/>
        </authorList>
    </citation>
    <scope>IDENTIFICATION</scope>
    <source>
        <strain evidence="3">MAF</strain>
    </source>
</reference>
<evidence type="ECO:0000313" key="4">
    <source>
        <dbReference type="Proteomes" id="UP000075903"/>
    </source>
</evidence>
<dbReference type="Pfam" id="PF23553">
    <property type="entry name" value="NELF-A_N"/>
    <property type="match status" value="1"/>
</dbReference>
<evidence type="ECO:0000313" key="3">
    <source>
        <dbReference type="EnsemblMetazoa" id="AMEM004172-PA"/>
    </source>
</evidence>